<protein>
    <submittedName>
        <fullName evidence="2">Uncharacterized protein</fullName>
    </submittedName>
</protein>
<keyword evidence="3" id="KW-1185">Reference proteome</keyword>
<evidence type="ECO:0000256" key="1">
    <source>
        <dbReference type="SAM" id="Coils"/>
    </source>
</evidence>
<evidence type="ECO:0000313" key="3">
    <source>
        <dbReference type="Proteomes" id="UP000799772"/>
    </source>
</evidence>
<dbReference type="Proteomes" id="UP000799772">
    <property type="component" value="Unassembled WGS sequence"/>
</dbReference>
<feature type="coiled-coil region" evidence="1">
    <location>
        <begin position="26"/>
        <end position="95"/>
    </location>
</feature>
<evidence type="ECO:0000313" key="2">
    <source>
        <dbReference type="EMBL" id="KAF2098688.1"/>
    </source>
</evidence>
<keyword evidence="1" id="KW-0175">Coiled coil</keyword>
<reference evidence="2" key="1">
    <citation type="journal article" date="2020" name="Stud. Mycol.">
        <title>101 Dothideomycetes genomes: a test case for predicting lifestyles and emergence of pathogens.</title>
        <authorList>
            <person name="Haridas S."/>
            <person name="Albert R."/>
            <person name="Binder M."/>
            <person name="Bloem J."/>
            <person name="Labutti K."/>
            <person name="Salamov A."/>
            <person name="Andreopoulos B."/>
            <person name="Baker S."/>
            <person name="Barry K."/>
            <person name="Bills G."/>
            <person name="Bluhm B."/>
            <person name="Cannon C."/>
            <person name="Castanera R."/>
            <person name="Culley D."/>
            <person name="Daum C."/>
            <person name="Ezra D."/>
            <person name="Gonzalez J."/>
            <person name="Henrissat B."/>
            <person name="Kuo A."/>
            <person name="Liang C."/>
            <person name="Lipzen A."/>
            <person name="Lutzoni F."/>
            <person name="Magnuson J."/>
            <person name="Mondo S."/>
            <person name="Nolan M."/>
            <person name="Ohm R."/>
            <person name="Pangilinan J."/>
            <person name="Park H.-J."/>
            <person name="Ramirez L."/>
            <person name="Alfaro M."/>
            <person name="Sun H."/>
            <person name="Tritt A."/>
            <person name="Yoshinaga Y."/>
            <person name="Zwiers L.-H."/>
            <person name="Turgeon B."/>
            <person name="Goodwin S."/>
            <person name="Spatafora J."/>
            <person name="Crous P."/>
            <person name="Grigoriev I."/>
        </authorList>
    </citation>
    <scope>NUCLEOTIDE SEQUENCE</scope>
    <source>
        <strain evidence="2">CBS 133067</strain>
    </source>
</reference>
<accession>A0A9P4IET6</accession>
<gene>
    <name evidence="2" type="ORF">NA57DRAFT_75926</name>
</gene>
<dbReference type="AlphaFoldDB" id="A0A9P4IET6"/>
<organism evidence="2 3">
    <name type="scientific">Rhizodiscina lignyota</name>
    <dbReference type="NCBI Taxonomy" id="1504668"/>
    <lineage>
        <taxon>Eukaryota</taxon>
        <taxon>Fungi</taxon>
        <taxon>Dikarya</taxon>
        <taxon>Ascomycota</taxon>
        <taxon>Pezizomycotina</taxon>
        <taxon>Dothideomycetes</taxon>
        <taxon>Pleosporomycetidae</taxon>
        <taxon>Aulographales</taxon>
        <taxon>Rhizodiscinaceae</taxon>
        <taxon>Rhizodiscina</taxon>
    </lineage>
</organism>
<name>A0A9P4IET6_9PEZI</name>
<proteinExistence type="predicted"/>
<dbReference type="EMBL" id="ML978126">
    <property type="protein sequence ID" value="KAF2098688.1"/>
    <property type="molecule type" value="Genomic_DNA"/>
</dbReference>
<comment type="caution">
    <text evidence="2">The sequence shown here is derived from an EMBL/GenBank/DDBJ whole genome shotgun (WGS) entry which is preliminary data.</text>
</comment>
<sequence length="137" mass="15747">MQDPEAEYSASGEDIERLSKVARLAKEQLDTSVQLANEQSNELRTEIENLERTVEEKDAAVIEKTKEVEQLKEKVKLTENDRDECLQENNRYREDHQRLRTLVCAIRDRRVSTAVDVGGFYDLVCGMMSKDEIAALL</sequence>